<protein>
    <recommendedName>
        <fullName evidence="3">Lipoprotein</fullName>
    </recommendedName>
</protein>
<gene>
    <name evidence="1" type="ORF">PAUR_a0236</name>
</gene>
<name>A0ABR9E7H6_9GAMM</name>
<evidence type="ECO:0000313" key="2">
    <source>
        <dbReference type="Proteomes" id="UP000615755"/>
    </source>
</evidence>
<comment type="caution">
    <text evidence="1">The sequence shown here is derived from an EMBL/GenBank/DDBJ whole genome shotgun (WGS) entry which is preliminary data.</text>
</comment>
<dbReference type="EMBL" id="AQGV01000011">
    <property type="protein sequence ID" value="MBE0366960.1"/>
    <property type="molecule type" value="Genomic_DNA"/>
</dbReference>
<dbReference type="Proteomes" id="UP000615755">
    <property type="component" value="Unassembled WGS sequence"/>
</dbReference>
<accession>A0ABR9E7H6</accession>
<sequence length="106" mass="12115">MLTGCAMQPDTALHNTTAAERVLADAIEQAKARDDTRLLAMRTRRLVIPGYEHLDGHKIKAQCGVKYHRESKDTLKGNDDRKQQLAQYQFARAYNLALYPYCYLSQ</sequence>
<evidence type="ECO:0008006" key="3">
    <source>
        <dbReference type="Google" id="ProtNLM"/>
    </source>
</evidence>
<keyword evidence="2" id="KW-1185">Reference proteome</keyword>
<proteinExistence type="predicted"/>
<reference evidence="1 2" key="1">
    <citation type="submission" date="2015-03" db="EMBL/GenBank/DDBJ databases">
        <title>Genome sequence of Pseudoalteromonas aurantia.</title>
        <authorList>
            <person name="Xie B.-B."/>
            <person name="Rong J.-C."/>
            <person name="Qin Q.-L."/>
            <person name="Zhang Y.-Z."/>
        </authorList>
    </citation>
    <scope>NUCLEOTIDE SEQUENCE [LARGE SCALE GENOMIC DNA]</scope>
    <source>
        <strain evidence="1 2">208</strain>
    </source>
</reference>
<organism evidence="1 2">
    <name type="scientific">Pseudoalteromonas aurantia 208</name>
    <dbReference type="NCBI Taxonomy" id="1314867"/>
    <lineage>
        <taxon>Bacteria</taxon>
        <taxon>Pseudomonadati</taxon>
        <taxon>Pseudomonadota</taxon>
        <taxon>Gammaproteobacteria</taxon>
        <taxon>Alteromonadales</taxon>
        <taxon>Pseudoalteromonadaceae</taxon>
        <taxon>Pseudoalteromonas</taxon>
    </lineage>
</organism>
<evidence type="ECO:0000313" key="1">
    <source>
        <dbReference type="EMBL" id="MBE0366960.1"/>
    </source>
</evidence>